<protein>
    <submittedName>
        <fullName evidence="1">Uncharacterized protein</fullName>
    </submittedName>
</protein>
<evidence type="ECO:0000313" key="3">
    <source>
        <dbReference type="Proteomes" id="UP000615613"/>
    </source>
</evidence>
<name>A0A8H9Z3E3_9PSED</name>
<evidence type="ECO:0000313" key="1">
    <source>
        <dbReference type="EMBL" id="MBC3298423.1"/>
    </source>
</evidence>
<dbReference type="Proteomes" id="UP000615613">
    <property type="component" value="Chromosome"/>
</dbReference>
<reference evidence="1" key="1">
    <citation type="journal article" date="2020" name="Microorganisms">
        <title>Reliable Identification of Environmental Pseudomonas Isolates Using the rpoD Gene.</title>
        <authorList>
            <consortium name="The Broad Institute Genome Sequencing Platform"/>
            <person name="Girard L."/>
            <person name="Lood C."/>
            <person name="Rokni-Zadeh H."/>
            <person name="van Noort V."/>
            <person name="Lavigne R."/>
            <person name="De Mot R."/>
        </authorList>
    </citation>
    <scope>NUCLEOTIDE SEQUENCE [LARGE SCALE GENOMIC DNA]</scope>
    <source>
        <strain evidence="1">SWRI145</strain>
    </source>
</reference>
<accession>A0A8H9Z3E3</accession>
<reference evidence="2" key="2">
    <citation type="submission" date="2021-06" db="EMBL/GenBank/DDBJ databases">
        <title>Updating the genus Pseudomonas: Description of 43 new species and partition of the Pseudomonas putida group.</title>
        <authorList>
            <person name="Girard L."/>
            <person name="Lood C."/>
            <person name="Vandamme P."/>
            <person name="Rokni-Zadeh H."/>
            <person name="van Noort V."/>
            <person name="Hofte M."/>
            <person name="Lavigne R."/>
            <person name="De Mot R."/>
        </authorList>
    </citation>
    <scope>NUCLEOTIDE SEQUENCE</scope>
    <source>
        <strain evidence="2">SWRI145</strain>
    </source>
</reference>
<gene>
    <name evidence="2" type="ORF">HU722_0014650</name>
    <name evidence="1" type="ORF">HU722_43520</name>
</gene>
<dbReference type="RefSeq" id="WP_186754857.1">
    <property type="nucleotide sequence ID" value="NZ_CP077084.1"/>
</dbReference>
<dbReference type="EMBL" id="JABWQF010000045">
    <property type="protein sequence ID" value="MBC3298423.1"/>
    <property type="molecule type" value="Genomic_DNA"/>
</dbReference>
<dbReference type="EMBL" id="CP077084">
    <property type="protein sequence ID" value="QXH81289.1"/>
    <property type="molecule type" value="Genomic_DNA"/>
</dbReference>
<keyword evidence="3" id="KW-1185">Reference proteome</keyword>
<organism evidence="1">
    <name type="scientific">Pseudomonas tritici</name>
    <dbReference type="NCBI Taxonomy" id="2745518"/>
    <lineage>
        <taxon>Bacteria</taxon>
        <taxon>Pseudomonadati</taxon>
        <taxon>Pseudomonadota</taxon>
        <taxon>Gammaproteobacteria</taxon>
        <taxon>Pseudomonadales</taxon>
        <taxon>Pseudomonadaceae</taxon>
        <taxon>Pseudomonas</taxon>
    </lineage>
</organism>
<sequence>MTGSVRGNHQIQIAEFDVLKKPSAGASSSQNADQLDGAKNQQVCETHYIEMVICSGQLRLKK</sequence>
<dbReference type="AlphaFoldDB" id="A0A8H9Z3E3"/>
<evidence type="ECO:0000313" key="2">
    <source>
        <dbReference type="EMBL" id="QXH81289.1"/>
    </source>
</evidence>
<dbReference type="KEGG" id="ptrt:HU722_0014650"/>
<proteinExistence type="predicted"/>